<organism evidence="3 4">
    <name type="scientific">Thalassiosira pseudonana</name>
    <name type="common">Marine diatom</name>
    <name type="synonym">Cyclotella nana</name>
    <dbReference type="NCBI Taxonomy" id="35128"/>
    <lineage>
        <taxon>Eukaryota</taxon>
        <taxon>Sar</taxon>
        <taxon>Stramenopiles</taxon>
        <taxon>Ochrophyta</taxon>
        <taxon>Bacillariophyta</taxon>
        <taxon>Coscinodiscophyceae</taxon>
        <taxon>Thalassiosirophycidae</taxon>
        <taxon>Thalassiosirales</taxon>
        <taxon>Thalassiosiraceae</taxon>
        <taxon>Thalassiosira</taxon>
    </lineage>
</organism>
<evidence type="ECO:0000313" key="3">
    <source>
        <dbReference type="EMBL" id="EED88617.1"/>
    </source>
</evidence>
<dbReference type="PaxDb" id="35128-Thaps25037"/>
<gene>
    <name evidence="3" type="ORF">THAPSDRAFT_25037</name>
</gene>
<feature type="region of interest" description="Disordered" evidence="1">
    <location>
        <begin position="1"/>
        <end position="36"/>
    </location>
</feature>
<dbReference type="RefSeq" id="XP_002294262.1">
    <property type="nucleotide sequence ID" value="XM_002294226.1"/>
</dbReference>
<feature type="transmembrane region" description="Helical" evidence="2">
    <location>
        <begin position="353"/>
        <end position="374"/>
    </location>
</feature>
<dbReference type="AlphaFoldDB" id="B8CDK5"/>
<feature type="transmembrane region" description="Helical" evidence="2">
    <location>
        <begin position="257"/>
        <end position="275"/>
    </location>
</feature>
<evidence type="ECO:0000256" key="2">
    <source>
        <dbReference type="SAM" id="Phobius"/>
    </source>
</evidence>
<keyword evidence="2" id="KW-1133">Transmembrane helix</keyword>
<feature type="transmembrane region" description="Helical" evidence="2">
    <location>
        <begin position="226"/>
        <end position="245"/>
    </location>
</feature>
<dbReference type="InParanoid" id="B8CDK5"/>
<dbReference type="EMBL" id="CM000650">
    <property type="protein sequence ID" value="EED88617.1"/>
    <property type="molecule type" value="Genomic_DNA"/>
</dbReference>
<dbReference type="GeneID" id="7450268"/>
<name>B8CDK5_THAPS</name>
<feature type="compositionally biased region" description="Polar residues" evidence="1">
    <location>
        <begin position="10"/>
        <end position="35"/>
    </location>
</feature>
<keyword evidence="2" id="KW-0812">Transmembrane</keyword>
<dbReference type="eggNOG" id="ENOG502S9EQ">
    <property type="taxonomic scope" value="Eukaryota"/>
</dbReference>
<sequence length="475" mass="54266">MKIVDIPKRFTNSPPIKQGNHSHQTTAMAPSTTPIQPKRLSYAPIHRSQSAIDFVDDDSESQFPRVESDAVLCKSHGGGGVDPDGLELHPRHNSNRPTDADDGDTFDDSPSPRRHSNLSAKALAYLRDRTSSKEIKISRDERFRHQELPMLCRRCPNAHSRLAKMLTTNLIEDGALLRLYRRMCCEGHVHHQRVLQGREGVEEEGVHEHESNVDDGGVILVRLAKFWAISLLGIVAVHSLAKWVKWETDQDYTINDFIIYDFTSVVFDLLFFFFAGRIHNSSGIDVLFPWGFFIVAGAIYPSLATDFEFLRHSLSMFEIMCNWPFILWIYVIVLVVFAVVFIGALLRSHRRRGVLISRLFESVVLLFIFILPYATNNNFHLHHWYGMLWLGSQCNAPDWFSKCFQAYALGSYINGIAVYGRDPVLGCNYAFYRSTNQECPFMTCYEESTMGENGTDHYKDFVEPNWRTCNADALP</sequence>
<evidence type="ECO:0000313" key="4">
    <source>
        <dbReference type="Proteomes" id="UP000001449"/>
    </source>
</evidence>
<feature type="transmembrane region" description="Helical" evidence="2">
    <location>
        <begin position="325"/>
        <end position="346"/>
    </location>
</feature>
<keyword evidence="4" id="KW-1185">Reference proteome</keyword>
<dbReference type="Proteomes" id="UP000001449">
    <property type="component" value="Chromosome 15"/>
</dbReference>
<dbReference type="HOGENOM" id="CLU_575567_0_0_1"/>
<reference evidence="3 4" key="2">
    <citation type="journal article" date="2008" name="Nature">
        <title>The Phaeodactylum genome reveals the evolutionary history of diatom genomes.</title>
        <authorList>
            <person name="Bowler C."/>
            <person name="Allen A.E."/>
            <person name="Badger J.H."/>
            <person name="Grimwood J."/>
            <person name="Jabbari K."/>
            <person name="Kuo A."/>
            <person name="Maheswari U."/>
            <person name="Martens C."/>
            <person name="Maumus F."/>
            <person name="Otillar R.P."/>
            <person name="Rayko E."/>
            <person name="Salamov A."/>
            <person name="Vandepoele K."/>
            <person name="Beszteri B."/>
            <person name="Gruber A."/>
            <person name="Heijde M."/>
            <person name="Katinka M."/>
            <person name="Mock T."/>
            <person name="Valentin K."/>
            <person name="Verret F."/>
            <person name="Berges J.A."/>
            <person name="Brownlee C."/>
            <person name="Cadoret J.P."/>
            <person name="Chiovitti A."/>
            <person name="Choi C.J."/>
            <person name="Coesel S."/>
            <person name="De Martino A."/>
            <person name="Detter J.C."/>
            <person name="Durkin C."/>
            <person name="Falciatore A."/>
            <person name="Fournet J."/>
            <person name="Haruta M."/>
            <person name="Huysman M.J."/>
            <person name="Jenkins B.D."/>
            <person name="Jiroutova K."/>
            <person name="Jorgensen R.E."/>
            <person name="Joubert Y."/>
            <person name="Kaplan A."/>
            <person name="Kroger N."/>
            <person name="Kroth P.G."/>
            <person name="La Roche J."/>
            <person name="Lindquist E."/>
            <person name="Lommer M."/>
            <person name="Martin-Jezequel V."/>
            <person name="Lopez P.J."/>
            <person name="Lucas S."/>
            <person name="Mangogna M."/>
            <person name="McGinnis K."/>
            <person name="Medlin L.K."/>
            <person name="Montsant A."/>
            <person name="Oudot-Le Secq M.P."/>
            <person name="Napoli C."/>
            <person name="Obornik M."/>
            <person name="Parker M.S."/>
            <person name="Petit J.L."/>
            <person name="Porcel B.M."/>
            <person name="Poulsen N."/>
            <person name="Robison M."/>
            <person name="Rychlewski L."/>
            <person name="Rynearson T.A."/>
            <person name="Schmutz J."/>
            <person name="Shapiro H."/>
            <person name="Siaut M."/>
            <person name="Stanley M."/>
            <person name="Sussman M.R."/>
            <person name="Taylor A.R."/>
            <person name="Vardi A."/>
            <person name="von Dassow P."/>
            <person name="Vyverman W."/>
            <person name="Willis A."/>
            <person name="Wyrwicz L.S."/>
            <person name="Rokhsar D.S."/>
            <person name="Weissenbach J."/>
            <person name="Armbrust E.V."/>
            <person name="Green B.R."/>
            <person name="Van de Peer Y."/>
            <person name="Grigoriev I.V."/>
        </authorList>
    </citation>
    <scope>NUCLEOTIDE SEQUENCE [LARGE SCALE GENOMIC DNA]</scope>
    <source>
        <strain evidence="3 4">CCMP1335</strain>
    </source>
</reference>
<dbReference type="KEGG" id="tps:THAPSDRAFT_25037"/>
<accession>B8CDK5</accession>
<feature type="region of interest" description="Disordered" evidence="1">
    <location>
        <begin position="74"/>
        <end position="118"/>
    </location>
</feature>
<keyword evidence="2" id="KW-0472">Membrane</keyword>
<reference evidence="3 4" key="1">
    <citation type="journal article" date="2004" name="Science">
        <title>The genome of the diatom Thalassiosira pseudonana: ecology, evolution, and metabolism.</title>
        <authorList>
            <person name="Armbrust E.V."/>
            <person name="Berges J.A."/>
            <person name="Bowler C."/>
            <person name="Green B.R."/>
            <person name="Martinez D."/>
            <person name="Putnam N.H."/>
            <person name="Zhou S."/>
            <person name="Allen A.E."/>
            <person name="Apt K.E."/>
            <person name="Bechner M."/>
            <person name="Brzezinski M.A."/>
            <person name="Chaal B.K."/>
            <person name="Chiovitti A."/>
            <person name="Davis A.K."/>
            <person name="Demarest M.S."/>
            <person name="Detter J.C."/>
            <person name="Glavina T."/>
            <person name="Goodstein D."/>
            <person name="Hadi M.Z."/>
            <person name="Hellsten U."/>
            <person name="Hildebrand M."/>
            <person name="Jenkins B.D."/>
            <person name="Jurka J."/>
            <person name="Kapitonov V.V."/>
            <person name="Kroger N."/>
            <person name="Lau W.W."/>
            <person name="Lane T.W."/>
            <person name="Larimer F.W."/>
            <person name="Lippmeier J.C."/>
            <person name="Lucas S."/>
            <person name="Medina M."/>
            <person name="Montsant A."/>
            <person name="Obornik M."/>
            <person name="Parker M.S."/>
            <person name="Palenik B."/>
            <person name="Pazour G.J."/>
            <person name="Richardson P.M."/>
            <person name="Rynearson T.A."/>
            <person name="Saito M.A."/>
            <person name="Schwartz D.C."/>
            <person name="Thamatrakoln K."/>
            <person name="Valentin K."/>
            <person name="Vardi A."/>
            <person name="Wilkerson F.P."/>
            <person name="Rokhsar D.S."/>
        </authorList>
    </citation>
    <scope>NUCLEOTIDE SEQUENCE [LARGE SCALE GENOMIC DNA]</scope>
    <source>
        <strain evidence="3 4">CCMP1335</strain>
    </source>
</reference>
<evidence type="ECO:0000256" key="1">
    <source>
        <dbReference type="SAM" id="MobiDB-lite"/>
    </source>
</evidence>
<proteinExistence type="predicted"/>
<feature type="transmembrane region" description="Helical" evidence="2">
    <location>
        <begin position="287"/>
        <end position="305"/>
    </location>
</feature>
<protein>
    <submittedName>
        <fullName evidence="3">Uncharacterized protein</fullName>
    </submittedName>
</protein>